<accession>A0AAV3YUI2</accession>
<dbReference type="Proteomes" id="UP000735302">
    <property type="component" value="Unassembled WGS sequence"/>
</dbReference>
<keyword evidence="2" id="KW-1185">Reference proteome</keyword>
<sequence length="96" mass="11244">MLYTKTEKLKPYKKTATAPFKPLFTSKPEMTSSNGSIARQVRRASCHFVTKQKADFSLPQTRMREQRFVSASSRMGLNVVKLFYRYNQSLRPNYRD</sequence>
<dbReference type="EMBL" id="BLXT01001485">
    <property type="protein sequence ID" value="GFN86007.1"/>
    <property type="molecule type" value="Genomic_DNA"/>
</dbReference>
<comment type="caution">
    <text evidence="1">The sequence shown here is derived from an EMBL/GenBank/DDBJ whole genome shotgun (WGS) entry which is preliminary data.</text>
</comment>
<proteinExistence type="predicted"/>
<gene>
    <name evidence="1" type="ORF">PoB_001251300</name>
</gene>
<organism evidence="1 2">
    <name type="scientific">Plakobranchus ocellatus</name>
    <dbReference type="NCBI Taxonomy" id="259542"/>
    <lineage>
        <taxon>Eukaryota</taxon>
        <taxon>Metazoa</taxon>
        <taxon>Spiralia</taxon>
        <taxon>Lophotrochozoa</taxon>
        <taxon>Mollusca</taxon>
        <taxon>Gastropoda</taxon>
        <taxon>Heterobranchia</taxon>
        <taxon>Euthyneura</taxon>
        <taxon>Panpulmonata</taxon>
        <taxon>Sacoglossa</taxon>
        <taxon>Placobranchoidea</taxon>
        <taxon>Plakobranchidae</taxon>
        <taxon>Plakobranchus</taxon>
    </lineage>
</organism>
<protein>
    <submittedName>
        <fullName evidence="1">Uncharacterized protein</fullName>
    </submittedName>
</protein>
<name>A0AAV3YUI2_9GAST</name>
<reference evidence="1 2" key="1">
    <citation type="journal article" date="2021" name="Elife">
        <title>Chloroplast acquisition without the gene transfer in kleptoplastic sea slugs, Plakobranchus ocellatus.</title>
        <authorList>
            <person name="Maeda T."/>
            <person name="Takahashi S."/>
            <person name="Yoshida T."/>
            <person name="Shimamura S."/>
            <person name="Takaki Y."/>
            <person name="Nagai Y."/>
            <person name="Toyoda A."/>
            <person name="Suzuki Y."/>
            <person name="Arimoto A."/>
            <person name="Ishii H."/>
            <person name="Satoh N."/>
            <person name="Nishiyama T."/>
            <person name="Hasebe M."/>
            <person name="Maruyama T."/>
            <person name="Minagawa J."/>
            <person name="Obokata J."/>
            <person name="Shigenobu S."/>
        </authorList>
    </citation>
    <scope>NUCLEOTIDE SEQUENCE [LARGE SCALE GENOMIC DNA]</scope>
</reference>
<evidence type="ECO:0000313" key="1">
    <source>
        <dbReference type="EMBL" id="GFN86007.1"/>
    </source>
</evidence>
<evidence type="ECO:0000313" key="2">
    <source>
        <dbReference type="Proteomes" id="UP000735302"/>
    </source>
</evidence>
<dbReference type="AlphaFoldDB" id="A0AAV3YUI2"/>